<comment type="caution">
    <text evidence="8">The sequence shown here is derived from an EMBL/GenBank/DDBJ whole genome shotgun (WGS) entry which is preliminary data.</text>
</comment>
<evidence type="ECO:0000256" key="5">
    <source>
        <dbReference type="ARBA" id="ARBA00022989"/>
    </source>
</evidence>
<dbReference type="Pfam" id="PF07681">
    <property type="entry name" value="DoxX"/>
    <property type="match status" value="1"/>
</dbReference>
<comment type="similarity">
    <text evidence="2">Belongs to the DoxX family.</text>
</comment>
<dbReference type="EMBL" id="VUOA01000032">
    <property type="protein sequence ID" value="KAA2235892.1"/>
    <property type="molecule type" value="Genomic_DNA"/>
</dbReference>
<sequence length="140" mass="14972">MPFDKLDRYTPYALAALRIATAIIFMLHGTQKLFGFPAPPQSGLPPLASLFGVGAVLELGGGLLILLGLFTRPVAFLLAGEMAVAYWTFHAPRALYPVLNGGDAAILYCFVFFLLVFTGPGALSLDGLRKGERYRPAIAG</sequence>
<evidence type="ECO:0000313" key="9">
    <source>
        <dbReference type="Proteomes" id="UP000323142"/>
    </source>
</evidence>
<reference evidence="8 9" key="2">
    <citation type="submission" date="2019-09" db="EMBL/GenBank/DDBJ databases">
        <authorList>
            <person name="Jin C."/>
        </authorList>
    </citation>
    <scope>NUCLEOTIDE SEQUENCE [LARGE SCALE GENOMIC DNA]</scope>
    <source>
        <strain evidence="8 9">BN140002</strain>
    </source>
</reference>
<gene>
    <name evidence="8" type="ORF">F0L46_17800</name>
</gene>
<feature type="transmembrane region" description="Helical" evidence="7">
    <location>
        <begin position="104"/>
        <end position="125"/>
    </location>
</feature>
<evidence type="ECO:0000256" key="2">
    <source>
        <dbReference type="ARBA" id="ARBA00006679"/>
    </source>
</evidence>
<evidence type="ECO:0000256" key="4">
    <source>
        <dbReference type="ARBA" id="ARBA00022692"/>
    </source>
</evidence>
<evidence type="ECO:0000256" key="3">
    <source>
        <dbReference type="ARBA" id="ARBA00022475"/>
    </source>
</evidence>
<keyword evidence="4 7" id="KW-0812">Transmembrane</keyword>
<comment type="subcellular location">
    <subcellularLocation>
        <location evidence="1">Cell membrane</location>
        <topology evidence="1">Multi-pass membrane protein</topology>
    </subcellularLocation>
</comment>
<evidence type="ECO:0000256" key="7">
    <source>
        <dbReference type="SAM" id="Phobius"/>
    </source>
</evidence>
<dbReference type="RefSeq" id="WP_149820003.1">
    <property type="nucleotide sequence ID" value="NZ_VUOA01000032.1"/>
</dbReference>
<dbReference type="PANTHER" id="PTHR33452">
    <property type="entry name" value="OXIDOREDUCTASE CATD-RELATED"/>
    <property type="match status" value="1"/>
</dbReference>
<feature type="transmembrane region" description="Helical" evidence="7">
    <location>
        <begin position="74"/>
        <end position="92"/>
    </location>
</feature>
<keyword evidence="3" id="KW-1003">Cell membrane</keyword>
<reference evidence="8 9" key="1">
    <citation type="submission" date="2019-09" db="EMBL/GenBank/DDBJ databases">
        <title>Salinarimonas rosea gen. nov., sp. nov., a new member of the a-2 subgroup of the Proteobacteria.</title>
        <authorList>
            <person name="Liu J."/>
        </authorList>
    </citation>
    <scope>NUCLEOTIDE SEQUENCE [LARGE SCALE GENOMIC DNA]</scope>
    <source>
        <strain evidence="8 9">BN140002</strain>
    </source>
</reference>
<feature type="transmembrane region" description="Helical" evidence="7">
    <location>
        <begin position="9"/>
        <end position="27"/>
    </location>
</feature>
<dbReference type="Proteomes" id="UP000323142">
    <property type="component" value="Unassembled WGS sequence"/>
</dbReference>
<dbReference type="GO" id="GO:0005886">
    <property type="term" value="C:plasma membrane"/>
    <property type="evidence" value="ECO:0007669"/>
    <property type="project" value="UniProtKB-SubCell"/>
</dbReference>
<name>A0A5B2VBU6_9HYPH</name>
<protein>
    <submittedName>
        <fullName evidence="8">DoxX family protein</fullName>
    </submittedName>
</protein>
<evidence type="ECO:0000256" key="6">
    <source>
        <dbReference type="ARBA" id="ARBA00023136"/>
    </source>
</evidence>
<evidence type="ECO:0000256" key="1">
    <source>
        <dbReference type="ARBA" id="ARBA00004651"/>
    </source>
</evidence>
<organism evidence="8 9">
    <name type="scientific">Salinarimonas soli</name>
    <dbReference type="NCBI Taxonomy" id="1638099"/>
    <lineage>
        <taxon>Bacteria</taxon>
        <taxon>Pseudomonadati</taxon>
        <taxon>Pseudomonadota</taxon>
        <taxon>Alphaproteobacteria</taxon>
        <taxon>Hyphomicrobiales</taxon>
        <taxon>Salinarimonadaceae</taxon>
        <taxon>Salinarimonas</taxon>
    </lineage>
</organism>
<keyword evidence="9" id="KW-1185">Reference proteome</keyword>
<dbReference type="AlphaFoldDB" id="A0A5B2VBU6"/>
<dbReference type="OrthoDB" id="9808524at2"/>
<dbReference type="PANTHER" id="PTHR33452:SF4">
    <property type="entry name" value="BLL4328 PROTEIN"/>
    <property type="match status" value="1"/>
</dbReference>
<keyword evidence="5 7" id="KW-1133">Transmembrane helix</keyword>
<feature type="transmembrane region" description="Helical" evidence="7">
    <location>
        <begin position="47"/>
        <end position="67"/>
    </location>
</feature>
<keyword evidence="6 7" id="KW-0472">Membrane</keyword>
<accession>A0A5B2VBU6</accession>
<evidence type="ECO:0000313" key="8">
    <source>
        <dbReference type="EMBL" id="KAA2235892.1"/>
    </source>
</evidence>
<proteinExistence type="inferred from homology"/>
<dbReference type="InterPro" id="IPR051907">
    <property type="entry name" value="DoxX-like_oxidoreductase"/>
</dbReference>
<dbReference type="InterPro" id="IPR032808">
    <property type="entry name" value="DoxX"/>
</dbReference>